<feature type="domain" description="ABC transmembrane type-1" evidence="12">
    <location>
        <begin position="206"/>
        <end position="485"/>
    </location>
</feature>
<proteinExistence type="predicted"/>
<reference evidence="14 15" key="1">
    <citation type="submission" date="2018-07" db="EMBL/GenBank/DDBJ databases">
        <title>Genome sequencing of Runella.</title>
        <authorList>
            <person name="Baek M.-G."/>
            <person name="Yi H."/>
        </authorList>
    </citation>
    <scope>NUCLEOTIDE SEQUENCE [LARGE SCALE GENOMIC DNA]</scope>
    <source>
        <strain evidence="14 15">HYN0085</strain>
    </source>
</reference>
<dbReference type="EMBL" id="CP030850">
    <property type="protein sequence ID" value="AXE19012.1"/>
    <property type="molecule type" value="Genomic_DNA"/>
</dbReference>
<dbReference type="InterPro" id="IPR017871">
    <property type="entry name" value="ABC_transporter-like_CS"/>
</dbReference>
<evidence type="ECO:0000259" key="11">
    <source>
        <dbReference type="PROSITE" id="PS50893"/>
    </source>
</evidence>
<dbReference type="GO" id="GO:0006508">
    <property type="term" value="P:proteolysis"/>
    <property type="evidence" value="ECO:0007669"/>
    <property type="project" value="InterPro"/>
</dbReference>
<keyword evidence="2" id="KW-0813">Transport</keyword>
<dbReference type="InterPro" id="IPR039421">
    <property type="entry name" value="Type_1_exporter"/>
</dbReference>
<dbReference type="FunFam" id="3.40.50.300:FF:000299">
    <property type="entry name" value="ABC transporter ATP-binding protein/permease"/>
    <property type="match status" value="1"/>
</dbReference>
<dbReference type="Pfam" id="PF00005">
    <property type="entry name" value="ABC_tran"/>
    <property type="match status" value="1"/>
</dbReference>
<sequence>MRQFPFYRQLDVMDCGPTCLRMVAKYYGRNYSAQELRELTQIGKDGVNLLGISEAAEAIGFRTLAIKLPLHKLLSDAPFPCIVHWGHNHFVVVQPARRTVPNPQWGLFNSLSLTRTKGRNGTSRGIEVADPAQGLITYTREEFEKQWATTTSGNEKVGIVLLLEPTPAFYEENVLTNLKEGKEQNHIWSARIGGYLWQHRRLVGQLAVGLVVASLLQLIFPFLTQSVVDVGVQTRNPSFILLVLLAQLALTVGRTSVEFIRSWLLMHLSTRLNLSLLSDFLIKLTRLPLSFFDSKQFGDIMQRIGDHHRIEQFLTGQTLNTLFSLFNLVIFGAVLAFYNLTIFGVLMIAAVLYASWVMLFLKFRRKLDYQRFGIAAKSNGSLVQLIQGMHDIRLAGAETPMRWEWEQLQTQSFKLGMKGLSVSQWQQAGALLINESKSIFITFLSAQAVMNGQLTLGGMLAVQYIIGQVNGPIEHLIGLLQSGQDAKISLERLNEIYELEDEENNDLLRGLSKDKYLYLKDITFTYTGAGNLPVFKNLSLFIPQGKTTAIVGTSGSGKTTLLKLLLRFYEPTQGQIRVGDTALTQLSHKYWRSQCGVVMQEGFIFSDTIARNIAIGVEGIDRAKLYHAAKTANILEFVESLPMGFHTKIGAEGNGISQGQKQRILIARAVYKDPQYIFFDEATNALDAHNESIIIDNLNAFFKNRTVVVVAHRLSTVKNADQIVVMDKGVITEIGTHNELALQRGAYYELVKNQLELDN</sequence>
<keyword evidence="3" id="KW-1003">Cell membrane</keyword>
<evidence type="ECO:0000256" key="6">
    <source>
        <dbReference type="ARBA" id="ARBA00022801"/>
    </source>
</evidence>
<dbReference type="InterPro" id="IPR011527">
    <property type="entry name" value="ABC1_TM_dom"/>
</dbReference>
<dbReference type="Proteomes" id="UP000251993">
    <property type="component" value="Chromosome"/>
</dbReference>
<keyword evidence="7" id="KW-0067">ATP-binding</keyword>
<evidence type="ECO:0000313" key="15">
    <source>
        <dbReference type="Proteomes" id="UP000251993"/>
    </source>
</evidence>
<dbReference type="GO" id="GO:0008233">
    <property type="term" value="F:peptidase activity"/>
    <property type="evidence" value="ECO:0007669"/>
    <property type="project" value="InterPro"/>
</dbReference>
<evidence type="ECO:0000256" key="3">
    <source>
        <dbReference type="ARBA" id="ARBA00022475"/>
    </source>
</evidence>
<dbReference type="InterPro" id="IPR005074">
    <property type="entry name" value="Peptidase_C39"/>
</dbReference>
<dbReference type="PROSITE" id="PS50990">
    <property type="entry name" value="PEPTIDASE_C39"/>
    <property type="match status" value="1"/>
</dbReference>
<keyword evidence="5" id="KW-0547">Nucleotide-binding</keyword>
<evidence type="ECO:0000259" key="12">
    <source>
        <dbReference type="PROSITE" id="PS50929"/>
    </source>
</evidence>
<dbReference type="InterPro" id="IPR036640">
    <property type="entry name" value="ABC1_TM_sf"/>
</dbReference>
<protein>
    <submittedName>
        <fullName evidence="14">Peptidase domain-containing ABC transporter</fullName>
    </submittedName>
</protein>
<evidence type="ECO:0000256" key="2">
    <source>
        <dbReference type="ARBA" id="ARBA00022448"/>
    </source>
</evidence>
<evidence type="ECO:0000256" key="10">
    <source>
        <dbReference type="SAM" id="Phobius"/>
    </source>
</evidence>
<dbReference type="PROSITE" id="PS50893">
    <property type="entry name" value="ABC_TRANSPORTER_2"/>
    <property type="match status" value="1"/>
</dbReference>
<dbReference type="InterPro" id="IPR027417">
    <property type="entry name" value="P-loop_NTPase"/>
</dbReference>
<keyword evidence="15" id="KW-1185">Reference proteome</keyword>
<evidence type="ECO:0000256" key="8">
    <source>
        <dbReference type="ARBA" id="ARBA00022989"/>
    </source>
</evidence>
<dbReference type="Gene3D" id="3.40.50.300">
    <property type="entry name" value="P-loop containing nucleotide triphosphate hydrolases"/>
    <property type="match status" value="1"/>
</dbReference>
<dbReference type="Pfam" id="PF00664">
    <property type="entry name" value="ABC_membrane"/>
    <property type="match status" value="1"/>
</dbReference>
<feature type="domain" description="ABC transporter" evidence="11">
    <location>
        <begin position="517"/>
        <end position="753"/>
    </location>
</feature>
<dbReference type="PROSITE" id="PS00211">
    <property type="entry name" value="ABC_TRANSPORTER_1"/>
    <property type="match status" value="1"/>
</dbReference>
<accession>A0A344TK41</accession>
<dbReference type="Gene3D" id="1.20.1560.10">
    <property type="entry name" value="ABC transporter type 1, transmembrane domain"/>
    <property type="match status" value="1"/>
</dbReference>
<dbReference type="PANTHER" id="PTHR43394">
    <property type="entry name" value="ATP-DEPENDENT PERMEASE MDL1, MITOCHONDRIAL"/>
    <property type="match status" value="1"/>
</dbReference>
<dbReference type="PANTHER" id="PTHR43394:SF1">
    <property type="entry name" value="ATP-BINDING CASSETTE SUB-FAMILY B MEMBER 10, MITOCHONDRIAL"/>
    <property type="match status" value="1"/>
</dbReference>
<dbReference type="Gene3D" id="3.90.70.10">
    <property type="entry name" value="Cysteine proteinases"/>
    <property type="match status" value="1"/>
</dbReference>
<comment type="subcellular location">
    <subcellularLocation>
        <location evidence="1">Cell membrane</location>
        <topology evidence="1">Multi-pass membrane protein</topology>
    </subcellularLocation>
</comment>
<dbReference type="GO" id="GO:0005886">
    <property type="term" value="C:plasma membrane"/>
    <property type="evidence" value="ECO:0007669"/>
    <property type="project" value="UniProtKB-SubCell"/>
</dbReference>
<dbReference type="CDD" id="cd18571">
    <property type="entry name" value="ABC_6TM_peptidase_like"/>
    <property type="match status" value="1"/>
</dbReference>
<keyword evidence="6" id="KW-0378">Hydrolase</keyword>
<feature type="transmembrane region" description="Helical" evidence="10">
    <location>
        <begin position="202"/>
        <end position="223"/>
    </location>
</feature>
<feature type="domain" description="Peptidase C39" evidence="13">
    <location>
        <begin position="9"/>
        <end position="154"/>
    </location>
</feature>
<evidence type="ECO:0000256" key="1">
    <source>
        <dbReference type="ARBA" id="ARBA00004651"/>
    </source>
</evidence>
<dbReference type="KEGG" id="run:DR864_15270"/>
<evidence type="ECO:0000256" key="9">
    <source>
        <dbReference type="ARBA" id="ARBA00023136"/>
    </source>
</evidence>
<dbReference type="SUPFAM" id="SSF90123">
    <property type="entry name" value="ABC transporter transmembrane region"/>
    <property type="match status" value="1"/>
</dbReference>
<dbReference type="RefSeq" id="WP_114067792.1">
    <property type="nucleotide sequence ID" value="NZ_CP030850.1"/>
</dbReference>
<keyword evidence="8 10" id="KW-1133">Transmembrane helix</keyword>
<feature type="transmembrane region" description="Helical" evidence="10">
    <location>
        <begin position="238"/>
        <end position="257"/>
    </location>
</feature>
<gene>
    <name evidence="14" type="ORF">DR864_15270</name>
</gene>
<dbReference type="GO" id="GO:0016887">
    <property type="term" value="F:ATP hydrolysis activity"/>
    <property type="evidence" value="ECO:0007669"/>
    <property type="project" value="InterPro"/>
</dbReference>
<evidence type="ECO:0000256" key="5">
    <source>
        <dbReference type="ARBA" id="ARBA00022741"/>
    </source>
</evidence>
<dbReference type="AlphaFoldDB" id="A0A344TK41"/>
<keyword evidence="9 10" id="KW-0472">Membrane</keyword>
<evidence type="ECO:0000313" key="14">
    <source>
        <dbReference type="EMBL" id="AXE19012.1"/>
    </source>
</evidence>
<dbReference type="SMART" id="SM00382">
    <property type="entry name" value="AAA"/>
    <property type="match status" value="1"/>
</dbReference>
<evidence type="ECO:0000256" key="7">
    <source>
        <dbReference type="ARBA" id="ARBA00022840"/>
    </source>
</evidence>
<evidence type="ECO:0000256" key="4">
    <source>
        <dbReference type="ARBA" id="ARBA00022692"/>
    </source>
</evidence>
<feature type="transmembrane region" description="Helical" evidence="10">
    <location>
        <begin position="343"/>
        <end position="361"/>
    </location>
</feature>
<dbReference type="Pfam" id="PF03412">
    <property type="entry name" value="Peptidase_C39"/>
    <property type="match status" value="1"/>
</dbReference>
<keyword evidence="4 10" id="KW-0812">Transmembrane</keyword>
<dbReference type="PROSITE" id="PS50929">
    <property type="entry name" value="ABC_TM1F"/>
    <property type="match status" value="1"/>
</dbReference>
<dbReference type="CDD" id="cd02418">
    <property type="entry name" value="Peptidase_C39B"/>
    <property type="match status" value="1"/>
</dbReference>
<dbReference type="GO" id="GO:0005524">
    <property type="term" value="F:ATP binding"/>
    <property type="evidence" value="ECO:0007669"/>
    <property type="project" value="UniProtKB-KW"/>
</dbReference>
<evidence type="ECO:0000259" key="13">
    <source>
        <dbReference type="PROSITE" id="PS50990"/>
    </source>
</evidence>
<dbReference type="InterPro" id="IPR003439">
    <property type="entry name" value="ABC_transporter-like_ATP-bd"/>
</dbReference>
<name>A0A344TK41_9BACT</name>
<dbReference type="OrthoDB" id="9769115at2"/>
<dbReference type="InterPro" id="IPR003593">
    <property type="entry name" value="AAA+_ATPase"/>
</dbReference>
<organism evidence="14 15">
    <name type="scientific">Runella rosea</name>
    <dbReference type="NCBI Taxonomy" id="2259595"/>
    <lineage>
        <taxon>Bacteria</taxon>
        <taxon>Pseudomonadati</taxon>
        <taxon>Bacteroidota</taxon>
        <taxon>Cytophagia</taxon>
        <taxon>Cytophagales</taxon>
        <taxon>Spirosomataceae</taxon>
        <taxon>Runella</taxon>
    </lineage>
</organism>
<dbReference type="GO" id="GO:0015421">
    <property type="term" value="F:ABC-type oligopeptide transporter activity"/>
    <property type="evidence" value="ECO:0007669"/>
    <property type="project" value="TreeGrafter"/>
</dbReference>
<dbReference type="SUPFAM" id="SSF52540">
    <property type="entry name" value="P-loop containing nucleoside triphosphate hydrolases"/>
    <property type="match status" value="1"/>
</dbReference>